<dbReference type="Pfam" id="PF02515">
    <property type="entry name" value="CoA_transf_3"/>
    <property type="match status" value="1"/>
</dbReference>
<dbReference type="EMBL" id="UINC01157844">
    <property type="protein sequence ID" value="SVD55056.1"/>
    <property type="molecule type" value="Genomic_DNA"/>
</dbReference>
<dbReference type="InterPro" id="IPR050483">
    <property type="entry name" value="CoA-transferase_III_domain"/>
</dbReference>
<gene>
    <name evidence="2" type="ORF">METZ01_LOCUS407910</name>
</gene>
<evidence type="ECO:0000256" key="1">
    <source>
        <dbReference type="ARBA" id="ARBA00022679"/>
    </source>
</evidence>
<accession>A0A382W857</accession>
<name>A0A382W857_9ZZZZ</name>
<dbReference type="SUPFAM" id="SSF89796">
    <property type="entry name" value="CoA-transferase family III (CaiB/BaiF)"/>
    <property type="match status" value="1"/>
</dbReference>
<keyword evidence="1" id="KW-0808">Transferase</keyword>
<dbReference type="PANTHER" id="PTHR48207">
    <property type="entry name" value="SUCCINATE--HYDROXYMETHYLGLUTARATE COA-TRANSFERASE"/>
    <property type="match status" value="1"/>
</dbReference>
<organism evidence="2">
    <name type="scientific">marine metagenome</name>
    <dbReference type="NCBI Taxonomy" id="408172"/>
    <lineage>
        <taxon>unclassified sequences</taxon>
        <taxon>metagenomes</taxon>
        <taxon>ecological metagenomes</taxon>
    </lineage>
</organism>
<dbReference type="AlphaFoldDB" id="A0A382W857"/>
<evidence type="ECO:0008006" key="3">
    <source>
        <dbReference type="Google" id="ProtNLM"/>
    </source>
</evidence>
<feature type="non-terminal residue" evidence="2">
    <location>
        <position position="192"/>
    </location>
</feature>
<dbReference type="InterPro" id="IPR023606">
    <property type="entry name" value="CoA-Trfase_III_dom_1_sf"/>
</dbReference>
<dbReference type="PANTHER" id="PTHR48207:SF3">
    <property type="entry name" value="SUCCINATE--HYDROXYMETHYLGLUTARATE COA-TRANSFERASE"/>
    <property type="match status" value="1"/>
</dbReference>
<protein>
    <recommendedName>
        <fullName evidence="3">CoA transferase</fullName>
    </recommendedName>
</protein>
<dbReference type="InterPro" id="IPR003673">
    <property type="entry name" value="CoA-Trfase_fam_III"/>
</dbReference>
<dbReference type="Gene3D" id="3.40.50.10540">
    <property type="entry name" value="Crotonobetainyl-coa:carnitine coa-transferase, domain 1"/>
    <property type="match status" value="1"/>
</dbReference>
<proteinExistence type="predicted"/>
<sequence>MSAKLPLSGIRVLDLTGVWAGSFSTAILADLGAEVLKHENRYIWQPATRAGIARPPKEMTQAGNGWMTGYPNNEPGPRPWNYHPMFVSFFRNKRAFTADIRRPEGFEILGKLAEICDVAVENSVPGTMEKLGITWEWLKEKNPKIIFLRASGYGLTGKYRNARTFGAHLEGTMGHSLLRSYPDQSPDTNSSI</sequence>
<dbReference type="GO" id="GO:0008410">
    <property type="term" value="F:CoA-transferase activity"/>
    <property type="evidence" value="ECO:0007669"/>
    <property type="project" value="TreeGrafter"/>
</dbReference>
<reference evidence="2" key="1">
    <citation type="submission" date="2018-05" db="EMBL/GenBank/DDBJ databases">
        <authorList>
            <person name="Lanie J.A."/>
            <person name="Ng W.-L."/>
            <person name="Kazmierczak K.M."/>
            <person name="Andrzejewski T.M."/>
            <person name="Davidsen T.M."/>
            <person name="Wayne K.J."/>
            <person name="Tettelin H."/>
            <person name="Glass J.I."/>
            <person name="Rusch D."/>
            <person name="Podicherti R."/>
            <person name="Tsui H.-C.T."/>
            <person name="Winkler M.E."/>
        </authorList>
    </citation>
    <scope>NUCLEOTIDE SEQUENCE</scope>
</reference>
<evidence type="ECO:0000313" key="2">
    <source>
        <dbReference type="EMBL" id="SVD55056.1"/>
    </source>
</evidence>